<evidence type="ECO:0000256" key="2">
    <source>
        <dbReference type="ARBA" id="ARBA00023136"/>
    </source>
</evidence>
<dbReference type="InterPro" id="IPR044839">
    <property type="entry name" value="NDR1-like"/>
</dbReference>
<organism evidence="4 6">
    <name type="scientific">Medicago truncatula</name>
    <name type="common">Barrel medic</name>
    <name type="synonym">Medicago tribuloides</name>
    <dbReference type="NCBI Taxonomy" id="3880"/>
    <lineage>
        <taxon>Eukaryota</taxon>
        <taxon>Viridiplantae</taxon>
        <taxon>Streptophyta</taxon>
        <taxon>Embryophyta</taxon>
        <taxon>Tracheophyta</taxon>
        <taxon>Spermatophyta</taxon>
        <taxon>Magnoliopsida</taxon>
        <taxon>eudicotyledons</taxon>
        <taxon>Gunneridae</taxon>
        <taxon>Pentapetalae</taxon>
        <taxon>rosids</taxon>
        <taxon>fabids</taxon>
        <taxon>Fabales</taxon>
        <taxon>Fabaceae</taxon>
        <taxon>Papilionoideae</taxon>
        <taxon>50 kb inversion clade</taxon>
        <taxon>NPAAA clade</taxon>
        <taxon>Hologalegina</taxon>
        <taxon>IRL clade</taxon>
        <taxon>Trifolieae</taxon>
        <taxon>Medicago</taxon>
    </lineage>
</organism>
<dbReference type="AlphaFoldDB" id="A0A072TFK4"/>
<keyword evidence="2 3" id="KW-0472">Membrane</keyword>
<evidence type="ECO:0000313" key="6">
    <source>
        <dbReference type="Proteomes" id="UP000002051"/>
    </source>
</evidence>
<accession>A0A072TFK4</accession>
<dbReference type="EMBL" id="KL402961">
    <property type="protein sequence ID" value="KEH16314.1"/>
    <property type="molecule type" value="Genomic_DNA"/>
</dbReference>
<dbReference type="GO" id="GO:0009506">
    <property type="term" value="C:plasmodesma"/>
    <property type="evidence" value="ECO:0000318"/>
    <property type="project" value="GO_Central"/>
</dbReference>
<evidence type="ECO:0000313" key="4">
    <source>
        <dbReference type="EMBL" id="KEH16314.1"/>
    </source>
</evidence>
<reference evidence="5" key="3">
    <citation type="submission" date="2015-06" db="UniProtKB">
        <authorList>
            <consortium name="EnsemblPlants"/>
        </authorList>
    </citation>
    <scope>IDENTIFICATION</scope>
    <source>
        <strain evidence="5">cv. Jemalong A17</strain>
    </source>
</reference>
<reference evidence="4 6" key="2">
    <citation type="journal article" date="2014" name="BMC Genomics">
        <title>An improved genome release (version Mt4.0) for the model legume Medicago truncatula.</title>
        <authorList>
            <person name="Tang H."/>
            <person name="Krishnakumar V."/>
            <person name="Bidwell S."/>
            <person name="Rosen B."/>
            <person name="Chan A."/>
            <person name="Zhou S."/>
            <person name="Gentzbittel L."/>
            <person name="Childs K.L."/>
            <person name="Yandell M."/>
            <person name="Gundlach H."/>
            <person name="Mayer K.F."/>
            <person name="Schwartz D.C."/>
            <person name="Town C.D."/>
        </authorList>
    </citation>
    <scope>GENOME REANNOTATION</scope>
    <source>
        <strain evidence="4">A17</strain>
        <strain evidence="5 6">cv. Jemalong A17</strain>
    </source>
</reference>
<dbReference type="HOGENOM" id="CLU_1236668_0_0_1"/>
<name>A0A072TFK4_MEDTR</name>
<proteinExistence type="predicted"/>
<evidence type="ECO:0000256" key="3">
    <source>
        <dbReference type="SAM" id="Phobius"/>
    </source>
</evidence>
<evidence type="ECO:0000256" key="1">
    <source>
        <dbReference type="ARBA" id="ARBA00004370"/>
    </source>
</evidence>
<keyword evidence="3 4" id="KW-0812">Transmembrane</keyword>
<dbReference type="GO" id="GO:0005886">
    <property type="term" value="C:plasma membrane"/>
    <property type="evidence" value="ECO:0000318"/>
    <property type="project" value="GO_Central"/>
</dbReference>
<keyword evidence="3" id="KW-1133">Transmembrane helix</keyword>
<sequence length="229" mass="24808">TSPSSNNSITSMASFIAKSISIMSDTVSSLTSDVKAIFFTLCTMFLCLFIGITNLAFLSLFITPLKLNTPLVHLDSITVTSLNTQAVDLTATLNLTLFFHAPNYDEKIVCYKNVEVIVWWSGKDDIFLGRTILSPFTQAPGSVTMIRAGVTVPPGISNDRDIAIGLGAERDRGSVQIGVILLGYMVTDSASVSMTFKFGPNAVKFPAGSRNGAWSWAIPRPILMHNFMV</sequence>
<evidence type="ECO:0000313" key="5">
    <source>
        <dbReference type="EnsemblPlants" id="KEH16314"/>
    </source>
</evidence>
<keyword evidence="6" id="KW-1185">Reference proteome</keyword>
<dbReference type="GO" id="GO:0098542">
    <property type="term" value="P:defense response to other organism"/>
    <property type="evidence" value="ECO:0007669"/>
    <property type="project" value="InterPro"/>
</dbReference>
<reference evidence="4 6" key="1">
    <citation type="journal article" date="2011" name="Nature">
        <title>The Medicago genome provides insight into the evolution of rhizobial symbioses.</title>
        <authorList>
            <person name="Young N.D."/>
            <person name="Debelle F."/>
            <person name="Oldroyd G.E."/>
            <person name="Geurts R."/>
            <person name="Cannon S.B."/>
            <person name="Udvardi M.K."/>
            <person name="Benedito V.A."/>
            <person name="Mayer K.F."/>
            <person name="Gouzy J."/>
            <person name="Schoof H."/>
            <person name="Van de Peer Y."/>
            <person name="Proost S."/>
            <person name="Cook D.R."/>
            <person name="Meyers B.C."/>
            <person name="Spannagl M."/>
            <person name="Cheung F."/>
            <person name="De Mita S."/>
            <person name="Krishnakumar V."/>
            <person name="Gundlach H."/>
            <person name="Zhou S."/>
            <person name="Mudge J."/>
            <person name="Bharti A.K."/>
            <person name="Murray J.D."/>
            <person name="Naoumkina M.A."/>
            <person name="Rosen B."/>
            <person name="Silverstein K.A."/>
            <person name="Tang H."/>
            <person name="Rombauts S."/>
            <person name="Zhao P.X."/>
            <person name="Zhou P."/>
            <person name="Barbe V."/>
            <person name="Bardou P."/>
            <person name="Bechner M."/>
            <person name="Bellec A."/>
            <person name="Berger A."/>
            <person name="Berges H."/>
            <person name="Bidwell S."/>
            <person name="Bisseling T."/>
            <person name="Choisne N."/>
            <person name="Couloux A."/>
            <person name="Denny R."/>
            <person name="Deshpande S."/>
            <person name="Dai X."/>
            <person name="Doyle J.J."/>
            <person name="Dudez A.M."/>
            <person name="Farmer A.D."/>
            <person name="Fouteau S."/>
            <person name="Franken C."/>
            <person name="Gibelin C."/>
            <person name="Gish J."/>
            <person name="Goldstein S."/>
            <person name="Gonzalez A.J."/>
            <person name="Green P.J."/>
            <person name="Hallab A."/>
            <person name="Hartog M."/>
            <person name="Hua A."/>
            <person name="Humphray S.J."/>
            <person name="Jeong D.H."/>
            <person name="Jing Y."/>
            <person name="Jocker A."/>
            <person name="Kenton S.M."/>
            <person name="Kim D.J."/>
            <person name="Klee K."/>
            <person name="Lai H."/>
            <person name="Lang C."/>
            <person name="Lin S."/>
            <person name="Macmil S.L."/>
            <person name="Magdelenat G."/>
            <person name="Matthews L."/>
            <person name="McCorrison J."/>
            <person name="Monaghan E.L."/>
            <person name="Mun J.H."/>
            <person name="Najar F.Z."/>
            <person name="Nicholson C."/>
            <person name="Noirot C."/>
            <person name="O'Bleness M."/>
            <person name="Paule C.R."/>
            <person name="Poulain J."/>
            <person name="Prion F."/>
            <person name="Qin B."/>
            <person name="Qu C."/>
            <person name="Retzel E.F."/>
            <person name="Riddle C."/>
            <person name="Sallet E."/>
            <person name="Samain S."/>
            <person name="Samson N."/>
            <person name="Sanders I."/>
            <person name="Saurat O."/>
            <person name="Scarpelli C."/>
            <person name="Schiex T."/>
            <person name="Segurens B."/>
            <person name="Severin A.J."/>
            <person name="Sherrier D.J."/>
            <person name="Shi R."/>
            <person name="Sims S."/>
            <person name="Singer S.R."/>
            <person name="Sinharoy S."/>
            <person name="Sterck L."/>
            <person name="Viollet A."/>
            <person name="Wang B.B."/>
            <person name="Wang K."/>
            <person name="Wang M."/>
            <person name="Wang X."/>
            <person name="Warfsmann J."/>
            <person name="Weissenbach J."/>
            <person name="White D.D."/>
            <person name="White J.D."/>
            <person name="Wiley G.B."/>
            <person name="Wincker P."/>
            <person name="Xing Y."/>
            <person name="Yang L."/>
            <person name="Yao Z."/>
            <person name="Ying F."/>
            <person name="Zhai J."/>
            <person name="Zhou L."/>
            <person name="Zuber A."/>
            <person name="Denarie J."/>
            <person name="Dixon R.A."/>
            <person name="May G.D."/>
            <person name="Schwartz D.C."/>
            <person name="Rogers J."/>
            <person name="Quetier F."/>
            <person name="Town C.D."/>
            <person name="Roe B.A."/>
        </authorList>
    </citation>
    <scope>NUCLEOTIDE SEQUENCE [LARGE SCALE GENOMIC DNA]</scope>
    <source>
        <strain evidence="4">A17</strain>
        <strain evidence="5 6">cv. Jemalong A17</strain>
    </source>
</reference>
<protein>
    <submittedName>
        <fullName evidence="4">Transmembrane protein, putative</fullName>
    </submittedName>
</protein>
<dbReference type="Proteomes" id="UP000002051">
    <property type="component" value="Unassembled WGS sequence"/>
</dbReference>
<gene>
    <name evidence="4" type="ORF">MTR_0236s0040</name>
</gene>
<feature type="transmembrane region" description="Helical" evidence="3">
    <location>
        <begin position="36"/>
        <end position="62"/>
    </location>
</feature>
<comment type="subcellular location">
    <subcellularLocation>
        <location evidence="1">Membrane</location>
    </subcellularLocation>
</comment>
<feature type="non-terminal residue" evidence="4">
    <location>
        <position position="1"/>
    </location>
</feature>
<dbReference type="PANTHER" id="PTHR31234:SF2">
    <property type="entry name" value="OS05G0199100 PROTEIN"/>
    <property type="match status" value="1"/>
</dbReference>
<dbReference type="EnsemblPlants" id="KEH16314">
    <property type="protein sequence ID" value="KEH16314"/>
    <property type="gene ID" value="MTR_0236s0040"/>
</dbReference>
<dbReference type="PANTHER" id="PTHR31234">
    <property type="entry name" value="LATE EMBRYOGENESIS ABUNDANT (LEA) HYDROXYPROLINE-RICH GLYCOPROTEIN FAMILY"/>
    <property type="match status" value="1"/>
</dbReference>